<organism evidence="1 2">
    <name type="scientific">Amycolatopsis thermophila</name>
    <dbReference type="NCBI Taxonomy" id="206084"/>
    <lineage>
        <taxon>Bacteria</taxon>
        <taxon>Bacillati</taxon>
        <taxon>Actinomycetota</taxon>
        <taxon>Actinomycetes</taxon>
        <taxon>Pseudonocardiales</taxon>
        <taxon>Pseudonocardiaceae</taxon>
        <taxon>Amycolatopsis</taxon>
    </lineage>
</organism>
<dbReference type="Proteomes" id="UP001229651">
    <property type="component" value="Unassembled WGS sequence"/>
</dbReference>
<gene>
    <name evidence="1" type="ORF">FB470_004785</name>
</gene>
<name>A0ABU0EZP4_9PSEU</name>
<protein>
    <submittedName>
        <fullName evidence="1">Uncharacterized protein</fullName>
    </submittedName>
</protein>
<dbReference type="EMBL" id="JAUSUT010000001">
    <property type="protein sequence ID" value="MDQ0380791.1"/>
    <property type="molecule type" value="Genomic_DNA"/>
</dbReference>
<proteinExistence type="predicted"/>
<accession>A0ABU0EZP4</accession>
<evidence type="ECO:0000313" key="1">
    <source>
        <dbReference type="EMBL" id="MDQ0380791.1"/>
    </source>
</evidence>
<comment type="caution">
    <text evidence="1">The sequence shown here is derived from an EMBL/GenBank/DDBJ whole genome shotgun (WGS) entry which is preliminary data.</text>
</comment>
<reference evidence="1 2" key="1">
    <citation type="submission" date="2023-07" db="EMBL/GenBank/DDBJ databases">
        <title>Sequencing the genomes of 1000 actinobacteria strains.</title>
        <authorList>
            <person name="Klenk H.-P."/>
        </authorList>
    </citation>
    <scope>NUCLEOTIDE SEQUENCE [LARGE SCALE GENOMIC DNA]</scope>
    <source>
        <strain evidence="1 2">DSM 45805</strain>
    </source>
</reference>
<evidence type="ECO:0000313" key="2">
    <source>
        <dbReference type="Proteomes" id="UP001229651"/>
    </source>
</evidence>
<sequence>MVVRLPDRGALSGEEWRGVTGERVQVALVVP</sequence>
<keyword evidence="2" id="KW-1185">Reference proteome</keyword>